<dbReference type="SUPFAM" id="SSF75500">
    <property type="entry name" value="Putative transcriptional regulator TM1602, C-terminal domain"/>
    <property type="match status" value="1"/>
</dbReference>
<evidence type="ECO:0000259" key="1">
    <source>
        <dbReference type="Pfam" id="PF02829"/>
    </source>
</evidence>
<evidence type="ECO:0000313" key="3">
    <source>
        <dbReference type="EMBL" id="MEQ2579598.1"/>
    </source>
</evidence>
<accession>A0ABV1I3X5</accession>
<feature type="domain" description="3H" evidence="1">
    <location>
        <begin position="75"/>
        <end position="169"/>
    </location>
</feature>
<dbReference type="EMBL" id="JBBMFC010000023">
    <property type="protein sequence ID" value="MEQ2579598.1"/>
    <property type="molecule type" value="Genomic_DNA"/>
</dbReference>
<dbReference type="Gene3D" id="3.30.1340.20">
    <property type="entry name" value="3H domain"/>
    <property type="match status" value="1"/>
</dbReference>
<evidence type="ECO:0000259" key="2">
    <source>
        <dbReference type="Pfam" id="PF08279"/>
    </source>
</evidence>
<dbReference type="InterPro" id="IPR026043">
    <property type="entry name" value="NadR"/>
</dbReference>
<reference evidence="3 4" key="1">
    <citation type="submission" date="2024-03" db="EMBL/GenBank/DDBJ databases">
        <title>Human intestinal bacterial collection.</title>
        <authorList>
            <person name="Pauvert C."/>
            <person name="Hitch T.C.A."/>
            <person name="Clavel T."/>
        </authorList>
    </citation>
    <scope>NUCLEOTIDE SEQUENCE [LARGE SCALE GENOMIC DNA]</scope>
    <source>
        <strain evidence="3 4">CLA-AA-H78B</strain>
    </source>
</reference>
<dbReference type="PIRSF" id="PIRSF037847">
    <property type="entry name" value="NiaR"/>
    <property type="match status" value="1"/>
</dbReference>
<gene>
    <name evidence="3" type="ORF">WMO62_12270</name>
</gene>
<comment type="caution">
    <text evidence="3">The sequence shown here is derived from an EMBL/GenBank/DDBJ whole genome shotgun (WGS) entry which is preliminary data.</text>
</comment>
<dbReference type="InterPro" id="IPR035922">
    <property type="entry name" value="3H_dom_sf"/>
</dbReference>
<dbReference type="InterPro" id="IPR036390">
    <property type="entry name" value="WH_DNA-bd_sf"/>
</dbReference>
<dbReference type="PANTHER" id="PTHR40068:SF1">
    <property type="entry name" value="TRANSCRIPTION REPRESSOR NIAR-RELATED"/>
    <property type="match status" value="1"/>
</dbReference>
<name>A0ABV1I3X5_9FIRM</name>
<feature type="domain" description="Helix-turn-helix type 11" evidence="2">
    <location>
        <begin position="7"/>
        <end position="59"/>
    </location>
</feature>
<dbReference type="InterPro" id="IPR004173">
    <property type="entry name" value="3H_domain"/>
</dbReference>
<dbReference type="InterPro" id="IPR013196">
    <property type="entry name" value="HTH_11"/>
</dbReference>
<dbReference type="Proteomes" id="UP001470288">
    <property type="component" value="Unassembled WGS sequence"/>
</dbReference>
<proteinExistence type="predicted"/>
<sequence>MTEGEKRRSQIIKILKDSKSPVSGTKLAKVLKVSRQVIVQDMALLRAQRMQILSTYKGYFLDAAVKEQYVRIFRVHHDTEHTLDELQLIVDYGGKVLDVFVEHPLYGQIRADLMIANRMEAKQFVEQMEAHEAHPLKLLTDDCHYHTVVAGSEEQLDLIEQELKMRGYLQE</sequence>
<organism evidence="3 4">
    <name type="scientific">Hominiventricola aquisgranensis</name>
    <dbReference type="NCBI Taxonomy" id="3133164"/>
    <lineage>
        <taxon>Bacteria</taxon>
        <taxon>Bacillati</taxon>
        <taxon>Bacillota</taxon>
        <taxon>Clostridia</taxon>
        <taxon>Lachnospirales</taxon>
        <taxon>Lachnospiraceae</taxon>
        <taxon>Hominiventricola</taxon>
    </lineage>
</organism>
<evidence type="ECO:0000313" key="4">
    <source>
        <dbReference type="Proteomes" id="UP001470288"/>
    </source>
</evidence>
<keyword evidence="4" id="KW-1185">Reference proteome</keyword>
<dbReference type="Pfam" id="PF02829">
    <property type="entry name" value="3H"/>
    <property type="match status" value="1"/>
</dbReference>
<dbReference type="RefSeq" id="WP_118509829.1">
    <property type="nucleotide sequence ID" value="NZ_JBBMFC010000023.1"/>
</dbReference>
<dbReference type="Pfam" id="PF08279">
    <property type="entry name" value="HTH_11"/>
    <property type="match status" value="1"/>
</dbReference>
<dbReference type="InterPro" id="IPR036388">
    <property type="entry name" value="WH-like_DNA-bd_sf"/>
</dbReference>
<dbReference type="SUPFAM" id="SSF46785">
    <property type="entry name" value="Winged helix' DNA-binding domain"/>
    <property type="match status" value="1"/>
</dbReference>
<protein>
    <submittedName>
        <fullName evidence="3">Transcription repressor NadR</fullName>
    </submittedName>
</protein>
<dbReference type="PANTHER" id="PTHR40068">
    <property type="entry name" value="TRANSCRIPTION REPRESSOR NIAR-RELATED"/>
    <property type="match status" value="1"/>
</dbReference>
<dbReference type="Gene3D" id="1.10.10.10">
    <property type="entry name" value="Winged helix-like DNA-binding domain superfamily/Winged helix DNA-binding domain"/>
    <property type="match status" value="1"/>
</dbReference>